<evidence type="ECO:0000259" key="11">
    <source>
        <dbReference type="PROSITE" id="PS51918"/>
    </source>
</evidence>
<evidence type="ECO:0000313" key="13">
    <source>
        <dbReference type="Proteomes" id="UP000622317"/>
    </source>
</evidence>
<dbReference type="InterPro" id="IPR058240">
    <property type="entry name" value="rSAM_sf"/>
</dbReference>
<dbReference type="InterPro" id="IPR005839">
    <property type="entry name" value="Methylthiotransferase"/>
</dbReference>
<dbReference type="RefSeq" id="WP_191616743.1">
    <property type="nucleotide sequence ID" value="NZ_JACYFG010000009.1"/>
</dbReference>
<dbReference type="InterPro" id="IPR013848">
    <property type="entry name" value="Methylthiotransferase_N"/>
</dbReference>
<dbReference type="Pfam" id="PF04055">
    <property type="entry name" value="Radical_SAM"/>
    <property type="match status" value="1"/>
</dbReference>
<keyword evidence="6" id="KW-0819">tRNA processing</keyword>
<dbReference type="GO" id="GO:0046872">
    <property type="term" value="F:metal ion binding"/>
    <property type="evidence" value="ECO:0007669"/>
    <property type="project" value="UniProtKB-KW"/>
</dbReference>
<evidence type="ECO:0000256" key="7">
    <source>
        <dbReference type="ARBA" id="ARBA00022723"/>
    </source>
</evidence>
<evidence type="ECO:0000256" key="1">
    <source>
        <dbReference type="ARBA" id="ARBA00001966"/>
    </source>
</evidence>
<dbReference type="PANTHER" id="PTHR11918:SF45">
    <property type="entry name" value="THREONYLCARBAMOYLADENOSINE TRNA METHYLTHIOTRANSFERASE"/>
    <property type="match status" value="1"/>
</dbReference>
<dbReference type="PROSITE" id="PS01278">
    <property type="entry name" value="MTTASE_RADICAL"/>
    <property type="match status" value="1"/>
</dbReference>
<dbReference type="InterPro" id="IPR038135">
    <property type="entry name" value="Methylthiotransferase_N_sf"/>
</dbReference>
<keyword evidence="8" id="KW-0408">Iron</keyword>
<dbReference type="InterPro" id="IPR020612">
    <property type="entry name" value="Methylthiotransferase_CS"/>
</dbReference>
<dbReference type="Gene3D" id="3.80.30.20">
    <property type="entry name" value="tm_1862 like domain"/>
    <property type="match status" value="1"/>
</dbReference>
<dbReference type="SMART" id="SM00729">
    <property type="entry name" value="Elp3"/>
    <property type="match status" value="1"/>
</dbReference>
<keyword evidence="4" id="KW-0808">Transferase</keyword>
<dbReference type="SFLD" id="SFLDS00029">
    <property type="entry name" value="Radical_SAM"/>
    <property type="match status" value="1"/>
</dbReference>
<dbReference type="InterPro" id="IPR023404">
    <property type="entry name" value="rSAM_horseshoe"/>
</dbReference>
<dbReference type="GO" id="GO:0035598">
    <property type="term" value="F:tRNA (N(6)-L-threonylcarbamoyladenosine(37)-C(2))-methylthiotransferase activity"/>
    <property type="evidence" value="ECO:0007669"/>
    <property type="project" value="TreeGrafter"/>
</dbReference>
<organism evidence="12 13">
    <name type="scientific">Pelagicoccus enzymogenes</name>
    <dbReference type="NCBI Taxonomy" id="2773457"/>
    <lineage>
        <taxon>Bacteria</taxon>
        <taxon>Pseudomonadati</taxon>
        <taxon>Verrucomicrobiota</taxon>
        <taxon>Opitutia</taxon>
        <taxon>Puniceicoccales</taxon>
        <taxon>Pelagicoccaceae</taxon>
        <taxon>Pelagicoccus</taxon>
    </lineage>
</organism>
<feature type="domain" description="Radical SAM core" evidence="11">
    <location>
        <begin position="142"/>
        <end position="370"/>
    </location>
</feature>
<proteinExistence type="predicted"/>
<dbReference type="SFLD" id="SFLDG01061">
    <property type="entry name" value="methylthiotransferase"/>
    <property type="match status" value="1"/>
</dbReference>
<gene>
    <name evidence="12" type="primary">mtaB</name>
    <name evidence="12" type="ORF">IEN85_08870</name>
</gene>
<dbReference type="InterPro" id="IPR007197">
    <property type="entry name" value="rSAM"/>
</dbReference>
<evidence type="ECO:0000256" key="2">
    <source>
        <dbReference type="ARBA" id="ARBA00022485"/>
    </source>
</evidence>
<evidence type="ECO:0000256" key="5">
    <source>
        <dbReference type="ARBA" id="ARBA00022691"/>
    </source>
</evidence>
<sequence>MEKAHKKRASLHTLGCRLNQSETLLIQQGLQERGYEIVPFGEDADLGIINTCTVTNLADSKCRQTIRQFVRKNPEAYTAVVGCYSQMGAKEIAEIGGVDLIIGNQEKMSVIDYIGQEKNEKPVIVREKISQEDFSIHNFGDIPFNQRANLKIQDGCSFVCSFCIIPFARGAARARNMENLLEEARLKASQGIREVVITGVNIGTYDTKDGDLLKVLEGLNAIPGIDRIRISSIEPTTIPTELFALMNDPQHALLPFFHIPLQSGCDKVLKEMRRKYTTSEYLDFLHLAHDSVPNVYIGSDIMVGFPGETEEEFLETCSVFLDNPFDFCHVFSYSERKGTVAARRADQIEIPERARRSAYLRRLSSKKRYDMYESYLGQEMRVLFENPKPESWPSYTDNYIRVVVPRVGELSAEKGLDLANRCGRVKLKKLAADYVEGELLEMLD</sequence>
<dbReference type="Proteomes" id="UP000622317">
    <property type="component" value="Unassembled WGS sequence"/>
</dbReference>
<feature type="domain" description="MTTase N-terminal" evidence="10">
    <location>
        <begin position="7"/>
        <end position="119"/>
    </location>
</feature>
<evidence type="ECO:0000259" key="10">
    <source>
        <dbReference type="PROSITE" id="PS51449"/>
    </source>
</evidence>
<evidence type="ECO:0000256" key="8">
    <source>
        <dbReference type="ARBA" id="ARBA00023004"/>
    </source>
</evidence>
<dbReference type="InterPro" id="IPR006638">
    <property type="entry name" value="Elp3/MiaA/NifB-like_rSAM"/>
</dbReference>
<keyword evidence="13" id="KW-1185">Reference proteome</keyword>
<dbReference type="NCBIfam" id="TIGR00089">
    <property type="entry name" value="MiaB/RimO family radical SAM methylthiotransferase"/>
    <property type="match status" value="1"/>
</dbReference>
<comment type="caution">
    <text evidence="12">The sequence shown here is derived from an EMBL/GenBank/DDBJ whole genome shotgun (WGS) entry which is preliminary data.</text>
</comment>
<dbReference type="PANTHER" id="PTHR11918">
    <property type="entry name" value="RADICAL SAM PROTEINS"/>
    <property type="match status" value="1"/>
</dbReference>
<evidence type="ECO:0000256" key="6">
    <source>
        <dbReference type="ARBA" id="ARBA00022694"/>
    </source>
</evidence>
<keyword evidence="9" id="KW-0411">Iron-sulfur</keyword>
<evidence type="ECO:0000256" key="9">
    <source>
        <dbReference type="ARBA" id="ARBA00023014"/>
    </source>
</evidence>
<name>A0A927F8D1_9BACT</name>
<evidence type="ECO:0000256" key="3">
    <source>
        <dbReference type="ARBA" id="ARBA00022490"/>
    </source>
</evidence>
<dbReference type="SFLD" id="SFLDG01082">
    <property type="entry name" value="B12-binding_domain_containing"/>
    <property type="match status" value="1"/>
</dbReference>
<dbReference type="NCBIfam" id="TIGR01579">
    <property type="entry name" value="MiaB-like-C"/>
    <property type="match status" value="1"/>
</dbReference>
<comment type="cofactor">
    <cofactor evidence="1">
        <name>[4Fe-4S] cluster</name>
        <dbReference type="ChEBI" id="CHEBI:49883"/>
    </cofactor>
</comment>
<dbReference type="GO" id="GO:0051539">
    <property type="term" value="F:4 iron, 4 sulfur cluster binding"/>
    <property type="evidence" value="ECO:0007669"/>
    <property type="project" value="UniProtKB-KW"/>
</dbReference>
<accession>A0A927F8D1</accession>
<keyword evidence="2" id="KW-0004">4Fe-4S</keyword>
<keyword evidence="7" id="KW-0479">Metal-binding</keyword>
<reference evidence="12" key="1">
    <citation type="submission" date="2020-09" db="EMBL/GenBank/DDBJ databases">
        <title>Pelagicoccus enzymogenes sp. nov. with an EPS production, isolated from marine sediment.</title>
        <authorList>
            <person name="Feng X."/>
        </authorList>
    </citation>
    <scope>NUCLEOTIDE SEQUENCE</scope>
    <source>
        <strain evidence="12">NFK12</strain>
    </source>
</reference>
<dbReference type="AlphaFoldDB" id="A0A927F8D1"/>
<dbReference type="InterPro" id="IPR006467">
    <property type="entry name" value="MiaB-like_bact"/>
</dbReference>
<dbReference type="EMBL" id="JACYFG010000009">
    <property type="protein sequence ID" value="MBD5779606.1"/>
    <property type="molecule type" value="Genomic_DNA"/>
</dbReference>
<dbReference type="FunFam" id="3.40.50.12160:FF:000004">
    <property type="entry name" value="Threonylcarbamoyladenosine tRNA methylthiotransferase MtaB"/>
    <property type="match status" value="1"/>
</dbReference>
<evidence type="ECO:0000256" key="4">
    <source>
        <dbReference type="ARBA" id="ARBA00022679"/>
    </source>
</evidence>
<dbReference type="PROSITE" id="PS51918">
    <property type="entry name" value="RADICAL_SAM"/>
    <property type="match status" value="1"/>
</dbReference>
<evidence type="ECO:0000313" key="12">
    <source>
        <dbReference type="EMBL" id="MBD5779606.1"/>
    </source>
</evidence>
<keyword evidence="5" id="KW-0949">S-adenosyl-L-methionine</keyword>
<dbReference type="SUPFAM" id="SSF102114">
    <property type="entry name" value="Radical SAM enzymes"/>
    <property type="match status" value="1"/>
</dbReference>
<protein>
    <submittedName>
        <fullName evidence="12">tRNA (N(6)-L-threonylcarbamoyladenosine(37)-C(2))-methylthiotransferase MtaB</fullName>
    </submittedName>
</protein>
<dbReference type="CDD" id="cd01335">
    <property type="entry name" value="Radical_SAM"/>
    <property type="match status" value="1"/>
</dbReference>
<dbReference type="PROSITE" id="PS51449">
    <property type="entry name" value="MTTASE_N"/>
    <property type="match status" value="1"/>
</dbReference>
<dbReference type="Pfam" id="PF00919">
    <property type="entry name" value="UPF0004"/>
    <property type="match status" value="1"/>
</dbReference>
<dbReference type="Gene3D" id="3.40.50.12160">
    <property type="entry name" value="Methylthiotransferase, N-terminal domain"/>
    <property type="match status" value="1"/>
</dbReference>
<keyword evidence="3" id="KW-0963">Cytoplasm</keyword>